<name>A0A1S8TW76_9CLOT</name>
<dbReference type="Proteomes" id="UP000190890">
    <property type="component" value="Unassembled WGS sequence"/>
</dbReference>
<sequence>MSEKYPQVLYAYVILLDNKIENWHVSFRNRNSLYEYSGYWKEDRLKDYKLQKCSGSAKMRKNVLRFLKY</sequence>
<accession>A0A1S8TW76</accession>
<dbReference type="RefSeq" id="WP_077845939.1">
    <property type="nucleotide sequence ID" value="NZ_LZZM01000034.1"/>
</dbReference>
<organism evidence="1 2">
    <name type="scientific">Clostridium puniceum</name>
    <dbReference type="NCBI Taxonomy" id="29367"/>
    <lineage>
        <taxon>Bacteria</taxon>
        <taxon>Bacillati</taxon>
        <taxon>Bacillota</taxon>
        <taxon>Clostridia</taxon>
        <taxon>Eubacteriales</taxon>
        <taxon>Clostridiaceae</taxon>
        <taxon>Clostridium</taxon>
    </lineage>
</organism>
<gene>
    <name evidence="1" type="ORF">CLPUN_06350</name>
</gene>
<dbReference type="EMBL" id="LZZM01000034">
    <property type="protein sequence ID" value="OOM82017.1"/>
    <property type="molecule type" value="Genomic_DNA"/>
</dbReference>
<dbReference type="STRING" id="29367.CLPUN_06350"/>
<dbReference type="AlphaFoldDB" id="A0A1S8TW76"/>
<proteinExistence type="predicted"/>
<evidence type="ECO:0000313" key="2">
    <source>
        <dbReference type="Proteomes" id="UP000190890"/>
    </source>
</evidence>
<keyword evidence="2" id="KW-1185">Reference proteome</keyword>
<protein>
    <submittedName>
        <fullName evidence="1">Uncharacterized protein</fullName>
    </submittedName>
</protein>
<comment type="caution">
    <text evidence="1">The sequence shown here is derived from an EMBL/GenBank/DDBJ whole genome shotgun (WGS) entry which is preliminary data.</text>
</comment>
<reference evidence="1 2" key="1">
    <citation type="submission" date="2016-05" db="EMBL/GenBank/DDBJ databases">
        <title>Microbial solvent formation.</title>
        <authorList>
            <person name="Poehlein A."/>
            <person name="Montoya Solano J.D."/>
            <person name="Flitsch S."/>
            <person name="Krabben P."/>
            <person name="Duerre P."/>
            <person name="Daniel R."/>
        </authorList>
    </citation>
    <scope>NUCLEOTIDE SEQUENCE [LARGE SCALE GENOMIC DNA]</scope>
    <source>
        <strain evidence="1 2">DSM 2619</strain>
    </source>
</reference>
<evidence type="ECO:0000313" key="1">
    <source>
        <dbReference type="EMBL" id="OOM82017.1"/>
    </source>
</evidence>